<accession>A0A5K7SEG6</accession>
<dbReference type="Pfam" id="PF12771">
    <property type="entry name" value="SusD-like_2"/>
    <property type="match status" value="1"/>
</dbReference>
<protein>
    <submittedName>
        <fullName evidence="2">Uncharacterized protein</fullName>
    </submittedName>
</protein>
<dbReference type="InterPro" id="IPR041662">
    <property type="entry name" value="SusD-like_2"/>
</dbReference>
<dbReference type="SUPFAM" id="SSF48452">
    <property type="entry name" value="TPR-like"/>
    <property type="match status" value="1"/>
</dbReference>
<dbReference type="Proteomes" id="UP001193389">
    <property type="component" value="Chromosome"/>
</dbReference>
<organism evidence="2 3">
    <name type="scientific">Aquipluma nitroreducens</name>
    <dbReference type="NCBI Taxonomy" id="2010828"/>
    <lineage>
        <taxon>Bacteria</taxon>
        <taxon>Pseudomonadati</taxon>
        <taxon>Bacteroidota</taxon>
        <taxon>Bacteroidia</taxon>
        <taxon>Marinilabiliales</taxon>
        <taxon>Prolixibacteraceae</taxon>
        <taxon>Aquipluma</taxon>
    </lineage>
</organism>
<evidence type="ECO:0000313" key="3">
    <source>
        <dbReference type="Proteomes" id="UP001193389"/>
    </source>
</evidence>
<keyword evidence="1" id="KW-0802">TPR repeat</keyword>
<reference evidence="2" key="1">
    <citation type="journal article" date="2020" name="Int. J. Syst. Evol. Microbiol.">
        <title>Aquipluma nitroreducens gen. nov. sp. nov., a novel facultatively anaerobic bacterium isolated from a freshwater lake.</title>
        <authorList>
            <person name="Watanabe M."/>
            <person name="Kojima H."/>
            <person name="Fukui M."/>
        </authorList>
    </citation>
    <scope>NUCLEOTIDE SEQUENCE</scope>
    <source>
        <strain evidence="2">MeG22</strain>
    </source>
</reference>
<name>A0A5K7SEG6_9BACT</name>
<feature type="repeat" description="TPR" evidence="1">
    <location>
        <begin position="317"/>
        <end position="350"/>
    </location>
</feature>
<dbReference type="InterPro" id="IPR019734">
    <property type="entry name" value="TPR_rpt"/>
</dbReference>
<dbReference type="KEGG" id="anf:AQPE_4203"/>
<dbReference type="InterPro" id="IPR011990">
    <property type="entry name" value="TPR-like_helical_dom_sf"/>
</dbReference>
<dbReference type="EMBL" id="AP018694">
    <property type="protein sequence ID" value="BBE20012.1"/>
    <property type="molecule type" value="Genomic_DNA"/>
</dbReference>
<evidence type="ECO:0000256" key="1">
    <source>
        <dbReference type="PROSITE-ProRule" id="PRU00339"/>
    </source>
</evidence>
<proteinExistence type="predicted"/>
<evidence type="ECO:0000313" key="2">
    <source>
        <dbReference type="EMBL" id="BBE20012.1"/>
    </source>
</evidence>
<sequence length="476" mass="53779">MDIYGSHGIRTAMLCQQMGYIYSANARYYELQNWHFLNNADTYVWQSWYIYSWINISKMITDAEAAEAWHYVGVGKIMQAFGCGFVVDAYGIMAYQQGLSDATFLPDYDDAEYVYSQILPLCDEAIADLQKTQAATAPLLSAGDIIYKGDTQKWIKFAYGVKARLMSHLSKKTKGTDLLQYNPDAILSLLSKSFASNADDAELKYLVSTVSNQNAIQYQNTTASVKPGKLWTQYLLNTLPGTGNSWNSGVEDPRAKKLIPKITSGTNIGKYSYGVDLTTTDVDPKSTNANYVGLKSTDSNKLFYTQQDSPFDYMTYSEAKFIAAEVYFRKGSKTEALAAYKEAIKANIDKLGCTPAERDAFLSSAAVAQTADELTLSHIMIQKYITLTYSPEVWTDLRRCDYCTDASGVYNETTGVYKGFDRPKFAYALNFPTSKDYIRRYQMAYMERDYNAEKVRPFGVFDTDYMTKPVWWDIVK</sequence>
<keyword evidence="3" id="KW-1185">Reference proteome</keyword>
<dbReference type="PROSITE" id="PS50005">
    <property type="entry name" value="TPR"/>
    <property type="match status" value="1"/>
</dbReference>
<dbReference type="AlphaFoldDB" id="A0A5K7SEG6"/>
<dbReference type="Gene3D" id="1.25.40.390">
    <property type="match status" value="1"/>
</dbReference>
<gene>
    <name evidence="2" type="ORF">AQPE_4203</name>
</gene>